<dbReference type="PANTHER" id="PTHR31029:SF3">
    <property type="entry name" value="IRK-INTERACTING PROTEIN"/>
    <property type="match status" value="1"/>
</dbReference>
<gene>
    <name evidence="2" type="ORF">BUALT_Bualt13G0031700</name>
</gene>
<evidence type="ECO:0000256" key="1">
    <source>
        <dbReference type="SAM" id="MobiDB-lite"/>
    </source>
</evidence>
<evidence type="ECO:0000313" key="3">
    <source>
        <dbReference type="Proteomes" id="UP000826271"/>
    </source>
</evidence>
<dbReference type="AlphaFoldDB" id="A0AAV6WR32"/>
<comment type="caution">
    <text evidence="2">The sequence shown here is derived from an EMBL/GenBank/DDBJ whole genome shotgun (WGS) entry which is preliminary data.</text>
</comment>
<feature type="region of interest" description="Disordered" evidence="1">
    <location>
        <begin position="160"/>
        <end position="182"/>
    </location>
</feature>
<evidence type="ECO:0008006" key="4">
    <source>
        <dbReference type="Google" id="ProtNLM"/>
    </source>
</evidence>
<accession>A0AAV6WR32</accession>
<dbReference type="EMBL" id="WHWC01000013">
    <property type="protein sequence ID" value="KAG8370902.1"/>
    <property type="molecule type" value="Genomic_DNA"/>
</dbReference>
<name>A0AAV6WR32_9LAMI</name>
<keyword evidence="3" id="KW-1185">Reference proteome</keyword>
<feature type="region of interest" description="Disordered" evidence="1">
    <location>
        <begin position="111"/>
        <end position="134"/>
    </location>
</feature>
<dbReference type="Proteomes" id="UP000826271">
    <property type="component" value="Unassembled WGS sequence"/>
</dbReference>
<dbReference type="PANTHER" id="PTHR31029">
    <property type="entry name" value="CYCLIN-DEPENDENT KINASE-LIKE PROTEIN"/>
    <property type="match status" value="1"/>
</dbReference>
<evidence type="ECO:0000313" key="2">
    <source>
        <dbReference type="EMBL" id="KAG8370902.1"/>
    </source>
</evidence>
<reference evidence="2" key="1">
    <citation type="submission" date="2019-10" db="EMBL/GenBank/DDBJ databases">
        <authorList>
            <person name="Zhang R."/>
            <person name="Pan Y."/>
            <person name="Wang J."/>
            <person name="Ma R."/>
            <person name="Yu S."/>
        </authorList>
    </citation>
    <scope>NUCLEOTIDE SEQUENCE</scope>
    <source>
        <strain evidence="2">LA-IB0</strain>
        <tissue evidence="2">Leaf</tissue>
    </source>
</reference>
<dbReference type="InterPro" id="IPR042316">
    <property type="entry name" value="IRKI-like"/>
</dbReference>
<organism evidence="2 3">
    <name type="scientific">Buddleja alternifolia</name>
    <dbReference type="NCBI Taxonomy" id="168488"/>
    <lineage>
        <taxon>Eukaryota</taxon>
        <taxon>Viridiplantae</taxon>
        <taxon>Streptophyta</taxon>
        <taxon>Embryophyta</taxon>
        <taxon>Tracheophyta</taxon>
        <taxon>Spermatophyta</taxon>
        <taxon>Magnoliopsida</taxon>
        <taxon>eudicotyledons</taxon>
        <taxon>Gunneridae</taxon>
        <taxon>Pentapetalae</taxon>
        <taxon>asterids</taxon>
        <taxon>lamiids</taxon>
        <taxon>Lamiales</taxon>
        <taxon>Scrophulariaceae</taxon>
        <taxon>Buddlejeae</taxon>
        <taxon>Buddleja</taxon>
    </lineage>
</organism>
<protein>
    <recommendedName>
        <fullName evidence="4">IRK-interacting protein</fullName>
    </recommendedName>
</protein>
<proteinExistence type="predicted"/>
<sequence>MEINRQEIKAAIAKAAELRALHSALMQGKNSPAADRRFAAAASPVFRHAPLFSAQDYPVFTPSYEDEPLPGYQQILMKNQSYPENWEDYTLNRANIDETFLSMNLERHICSSQHQTSTPKSGRNSMGDTKSMSSCNKCKPAVIITDSDDLAKNGKKSNVIVPLSNSHSSSHHSQPRNKGLGLSRLFPKLKKKNKDENSSIHSLSEDVSIETLKKELMEANESREAALTEAAEMKSSLLELSQKLKYLQTHCEELKSALAEKSTPVHEEVMVEAFLQIVSESRLSVKQFCKTLVGQIQESDYILVHNLKISLSSRNSKPALYHLEAIINQSLYQDFENCVFQKNGAEKHLDPQKSRQARFQSYIGLRNLSWNEVLKKGTKYYSEEFSKFCDEKMSGIIAMLGWIRPWPEKLLQAFFVAAKCIWLLHLLAFSFDKPLGILRVDEDVVFEGDYMEDALAERRLDGSSRVKIMVMPGFYVLDRVVKCKVVCRYEYVS</sequence>